<evidence type="ECO:0000256" key="1">
    <source>
        <dbReference type="SAM" id="MobiDB-lite"/>
    </source>
</evidence>
<dbReference type="InParanoid" id="M4FGG4"/>
<dbReference type="HOGENOM" id="CLU_2240392_0_0_1"/>
<name>M4FGG4_BRACM</name>
<dbReference type="EnsemblPlants" id="Bra040192.1">
    <property type="protein sequence ID" value="Bra040192.1-P"/>
    <property type="gene ID" value="Bra040192"/>
</dbReference>
<organism evidence="2 3">
    <name type="scientific">Brassica campestris</name>
    <name type="common">Field mustard</name>
    <dbReference type="NCBI Taxonomy" id="3711"/>
    <lineage>
        <taxon>Eukaryota</taxon>
        <taxon>Viridiplantae</taxon>
        <taxon>Streptophyta</taxon>
        <taxon>Embryophyta</taxon>
        <taxon>Tracheophyta</taxon>
        <taxon>Spermatophyta</taxon>
        <taxon>Magnoliopsida</taxon>
        <taxon>eudicotyledons</taxon>
        <taxon>Gunneridae</taxon>
        <taxon>Pentapetalae</taxon>
        <taxon>rosids</taxon>
        <taxon>malvids</taxon>
        <taxon>Brassicales</taxon>
        <taxon>Brassicaceae</taxon>
        <taxon>Brassiceae</taxon>
        <taxon>Brassica</taxon>
    </lineage>
</organism>
<proteinExistence type="predicted"/>
<dbReference type="SUPFAM" id="SSF81383">
    <property type="entry name" value="F-box domain"/>
    <property type="match status" value="1"/>
</dbReference>
<evidence type="ECO:0000313" key="2">
    <source>
        <dbReference type="EnsemblPlants" id="Bra040192.1-P"/>
    </source>
</evidence>
<dbReference type="AlphaFoldDB" id="M4FGG4"/>
<sequence>MKSRRRQRKDRRTSSSLVDTDQQHSSLPLPIDLMMDIFPRLSLKSIAICRCVSSPGPSDGNNVFFLSSPQPQSPDEISSVAADHHISFSFDHPVEDISAISKRKQ</sequence>
<protein>
    <recommendedName>
        <fullName evidence="4">F-box domain-containing protein</fullName>
    </recommendedName>
</protein>
<dbReference type="OMA" id="SVAICRC"/>
<reference evidence="2" key="3">
    <citation type="submission" date="2023-03" db="UniProtKB">
        <authorList>
            <consortium name="EnsemblPlants"/>
        </authorList>
    </citation>
    <scope>IDENTIFICATION</scope>
    <source>
        <strain evidence="2">cv. Chiifu-401-42</strain>
    </source>
</reference>
<dbReference type="InterPro" id="IPR036047">
    <property type="entry name" value="F-box-like_dom_sf"/>
</dbReference>
<keyword evidence="3" id="KW-1185">Reference proteome</keyword>
<reference evidence="3" key="2">
    <citation type="journal article" date="2018" name="Hortic Res">
        <title>Improved Brassica rapa reference genome by single-molecule sequencing and chromosome conformation capture technologies.</title>
        <authorList>
            <person name="Zhang L."/>
            <person name="Cai X."/>
            <person name="Wu J."/>
            <person name="Liu M."/>
            <person name="Grob S."/>
            <person name="Cheng F."/>
            <person name="Liang J."/>
            <person name="Cai C."/>
            <person name="Liu Z."/>
            <person name="Liu B."/>
            <person name="Wang F."/>
            <person name="Li S."/>
            <person name="Liu F."/>
            <person name="Li X."/>
            <person name="Cheng L."/>
            <person name="Yang W."/>
            <person name="Li M.H."/>
            <person name="Grossniklaus U."/>
            <person name="Zheng H."/>
            <person name="Wang X."/>
        </authorList>
    </citation>
    <scope>NUCLEOTIDE SEQUENCE [LARGE SCALE GENOMIC DNA]</scope>
    <source>
        <strain evidence="3">cv. Chiifu-401-42</strain>
    </source>
</reference>
<accession>M4FGG4</accession>
<feature type="region of interest" description="Disordered" evidence="1">
    <location>
        <begin position="1"/>
        <end position="25"/>
    </location>
</feature>
<feature type="compositionally biased region" description="Basic residues" evidence="1">
    <location>
        <begin position="1"/>
        <end position="11"/>
    </location>
</feature>
<dbReference type="Gramene" id="Bra040192.1">
    <property type="protein sequence ID" value="Bra040192.1-P"/>
    <property type="gene ID" value="Bra040192"/>
</dbReference>
<dbReference type="Proteomes" id="UP000011750">
    <property type="component" value="Unassembled WGS sequence"/>
</dbReference>
<evidence type="ECO:0000313" key="3">
    <source>
        <dbReference type="Proteomes" id="UP000011750"/>
    </source>
</evidence>
<reference evidence="3" key="1">
    <citation type="journal article" date="2011" name="Nat. Genet.">
        <title>The genome of the mesopolyploid crop species Brassica rapa.</title>
        <authorList>
            <consortium name="Brassica rapa Genome Sequencing Project Consortium"/>
            <person name="Wang X."/>
            <person name="Wang H."/>
            <person name="Wang J."/>
            <person name="Sun R."/>
            <person name="Wu J."/>
            <person name="Liu S."/>
            <person name="Bai Y."/>
            <person name="Mun J.H."/>
            <person name="Bancroft I."/>
            <person name="Cheng F."/>
            <person name="Huang S."/>
            <person name="Li X."/>
            <person name="Hua W."/>
            <person name="Wang J."/>
            <person name="Wang X."/>
            <person name="Freeling M."/>
            <person name="Pires J.C."/>
            <person name="Paterson A.H."/>
            <person name="Chalhoub B."/>
            <person name="Wang B."/>
            <person name="Hayward A."/>
            <person name="Sharpe A.G."/>
            <person name="Park B.S."/>
            <person name="Weisshaar B."/>
            <person name="Liu B."/>
            <person name="Li B."/>
            <person name="Liu B."/>
            <person name="Tong C."/>
            <person name="Song C."/>
            <person name="Duran C."/>
            <person name="Peng C."/>
            <person name="Geng C."/>
            <person name="Koh C."/>
            <person name="Lin C."/>
            <person name="Edwards D."/>
            <person name="Mu D."/>
            <person name="Shen D."/>
            <person name="Soumpourou E."/>
            <person name="Li F."/>
            <person name="Fraser F."/>
            <person name="Conant G."/>
            <person name="Lassalle G."/>
            <person name="King G.J."/>
            <person name="Bonnema G."/>
            <person name="Tang H."/>
            <person name="Wang H."/>
            <person name="Belcram H."/>
            <person name="Zhou H."/>
            <person name="Hirakawa H."/>
            <person name="Abe H."/>
            <person name="Guo H."/>
            <person name="Wang H."/>
            <person name="Jin H."/>
            <person name="Parkin I.A."/>
            <person name="Batley J."/>
            <person name="Kim J.S."/>
            <person name="Just J."/>
            <person name="Li J."/>
            <person name="Xu J."/>
            <person name="Deng J."/>
            <person name="Kim J.A."/>
            <person name="Li J."/>
            <person name="Yu J."/>
            <person name="Meng J."/>
            <person name="Wang J."/>
            <person name="Min J."/>
            <person name="Poulain J."/>
            <person name="Wang J."/>
            <person name="Hatakeyama K."/>
            <person name="Wu K."/>
            <person name="Wang L."/>
            <person name="Fang L."/>
            <person name="Trick M."/>
            <person name="Links M.G."/>
            <person name="Zhao M."/>
            <person name="Jin M."/>
            <person name="Ramchiary N."/>
            <person name="Drou N."/>
            <person name="Berkman P.J."/>
            <person name="Cai Q."/>
            <person name="Huang Q."/>
            <person name="Li R."/>
            <person name="Tabata S."/>
            <person name="Cheng S."/>
            <person name="Zhang S."/>
            <person name="Zhang S."/>
            <person name="Huang S."/>
            <person name="Sato S."/>
            <person name="Sun S."/>
            <person name="Kwon S.J."/>
            <person name="Choi S.R."/>
            <person name="Lee T.H."/>
            <person name="Fan W."/>
            <person name="Zhao X."/>
            <person name="Tan X."/>
            <person name="Xu X."/>
            <person name="Wang Y."/>
            <person name="Qiu Y."/>
            <person name="Yin Y."/>
            <person name="Li Y."/>
            <person name="Du Y."/>
            <person name="Liao Y."/>
            <person name="Lim Y."/>
            <person name="Narusaka Y."/>
            <person name="Wang Y."/>
            <person name="Wang Z."/>
            <person name="Li Z."/>
            <person name="Wang Z."/>
            <person name="Xiong Z."/>
            <person name="Zhang Z."/>
        </authorList>
    </citation>
    <scope>NUCLEOTIDE SEQUENCE [LARGE SCALE GENOMIC DNA]</scope>
    <source>
        <strain evidence="3">cv. Chiifu-401-42</strain>
    </source>
</reference>
<evidence type="ECO:0008006" key="4">
    <source>
        <dbReference type="Google" id="ProtNLM"/>
    </source>
</evidence>